<keyword evidence="2" id="KW-0456">Lyase</keyword>
<protein>
    <submittedName>
        <fullName evidence="3">ClpP/crotonase</fullName>
    </submittedName>
</protein>
<gene>
    <name evidence="3" type="ORF">P167DRAFT_502218</name>
</gene>
<reference evidence="3 4" key="1">
    <citation type="journal article" date="2018" name="Nat. Ecol. Evol.">
        <title>Pezizomycetes genomes reveal the molecular basis of ectomycorrhizal truffle lifestyle.</title>
        <authorList>
            <person name="Murat C."/>
            <person name="Payen T."/>
            <person name="Noel B."/>
            <person name="Kuo A."/>
            <person name="Morin E."/>
            <person name="Chen J."/>
            <person name="Kohler A."/>
            <person name="Krizsan K."/>
            <person name="Balestrini R."/>
            <person name="Da Silva C."/>
            <person name="Montanini B."/>
            <person name="Hainaut M."/>
            <person name="Levati E."/>
            <person name="Barry K.W."/>
            <person name="Belfiori B."/>
            <person name="Cichocki N."/>
            <person name="Clum A."/>
            <person name="Dockter R.B."/>
            <person name="Fauchery L."/>
            <person name="Guy J."/>
            <person name="Iotti M."/>
            <person name="Le Tacon F."/>
            <person name="Lindquist E.A."/>
            <person name="Lipzen A."/>
            <person name="Malagnac F."/>
            <person name="Mello A."/>
            <person name="Molinier V."/>
            <person name="Miyauchi S."/>
            <person name="Poulain J."/>
            <person name="Riccioni C."/>
            <person name="Rubini A."/>
            <person name="Sitrit Y."/>
            <person name="Splivallo R."/>
            <person name="Traeger S."/>
            <person name="Wang M."/>
            <person name="Zifcakova L."/>
            <person name="Wipf D."/>
            <person name="Zambonelli A."/>
            <person name="Paolocci F."/>
            <person name="Nowrousian M."/>
            <person name="Ottonello S."/>
            <person name="Baldrian P."/>
            <person name="Spatafora J.W."/>
            <person name="Henrissat B."/>
            <person name="Nagy L.G."/>
            <person name="Aury J.M."/>
            <person name="Wincker P."/>
            <person name="Grigoriev I.V."/>
            <person name="Bonfante P."/>
            <person name="Martin F.M."/>
        </authorList>
    </citation>
    <scope>NUCLEOTIDE SEQUENCE [LARGE SCALE GENOMIC DNA]</scope>
    <source>
        <strain evidence="3 4">CCBAS932</strain>
    </source>
</reference>
<sequence length="283" mass="29562">MHAPTPLRLLLHRRTYTTFTTTRAHPLITTTSIPAPHTGSIKLLKLNRPAAKNAISRALLAELAEHVNAIGSGEDSDTRVLIIGSAVEGVFCAGADLKERAGFTKADTDAFLTSLRSTLTALSTLPIPTISAIDSVALGGGLELALATDLRVVAAAAQLGLPETRLAIVPGAGGCFRLPALVGRSRALDLILTGRRVGAAEALGMGLVNRVVEGDAVEGAVEVAIEVCRGGPVAVRAAVEAVGRGVGGEVAEGWAYERVVGTWDRNEALRAFREKRKPVFRGE</sequence>
<dbReference type="GO" id="GO:0016829">
    <property type="term" value="F:lyase activity"/>
    <property type="evidence" value="ECO:0007669"/>
    <property type="project" value="UniProtKB-KW"/>
</dbReference>
<comment type="similarity">
    <text evidence="1">Belongs to the enoyl-CoA hydratase/isomerase family.</text>
</comment>
<dbReference type="OrthoDB" id="410701at2759"/>
<dbReference type="GO" id="GO:0005739">
    <property type="term" value="C:mitochondrion"/>
    <property type="evidence" value="ECO:0007669"/>
    <property type="project" value="TreeGrafter"/>
</dbReference>
<dbReference type="STRING" id="1392247.A0A3N4KX86"/>
<dbReference type="PANTHER" id="PTHR11941">
    <property type="entry name" value="ENOYL-COA HYDRATASE-RELATED"/>
    <property type="match status" value="1"/>
</dbReference>
<dbReference type="SUPFAM" id="SSF52096">
    <property type="entry name" value="ClpP/crotonase"/>
    <property type="match status" value="1"/>
</dbReference>
<dbReference type="PANTHER" id="PTHR11941:SF171">
    <property type="entry name" value="SD19268P"/>
    <property type="match status" value="1"/>
</dbReference>
<dbReference type="AlphaFoldDB" id="A0A3N4KX86"/>
<keyword evidence="4" id="KW-1185">Reference proteome</keyword>
<name>A0A3N4KX86_9PEZI</name>
<dbReference type="Gene3D" id="1.10.12.10">
    <property type="entry name" value="Lyase 2-enoyl-coa Hydratase, Chain A, domain 2"/>
    <property type="match status" value="1"/>
</dbReference>
<dbReference type="InParanoid" id="A0A3N4KX86"/>
<dbReference type="Gene3D" id="3.90.226.10">
    <property type="entry name" value="2-enoyl-CoA Hydratase, Chain A, domain 1"/>
    <property type="match status" value="1"/>
</dbReference>
<dbReference type="EMBL" id="ML119114">
    <property type="protein sequence ID" value="RPB15170.1"/>
    <property type="molecule type" value="Genomic_DNA"/>
</dbReference>
<evidence type="ECO:0000313" key="4">
    <source>
        <dbReference type="Proteomes" id="UP000277580"/>
    </source>
</evidence>
<dbReference type="CDD" id="cd06558">
    <property type="entry name" value="crotonase-like"/>
    <property type="match status" value="1"/>
</dbReference>
<dbReference type="InterPro" id="IPR001753">
    <property type="entry name" value="Enoyl-CoA_hydra/iso"/>
</dbReference>
<accession>A0A3N4KX86</accession>
<dbReference type="Proteomes" id="UP000277580">
    <property type="component" value="Unassembled WGS sequence"/>
</dbReference>
<dbReference type="Pfam" id="PF00378">
    <property type="entry name" value="ECH_1"/>
    <property type="match status" value="1"/>
</dbReference>
<evidence type="ECO:0000256" key="2">
    <source>
        <dbReference type="ARBA" id="ARBA00023239"/>
    </source>
</evidence>
<dbReference type="InterPro" id="IPR029045">
    <property type="entry name" value="ClpP/crotonase-like_dom_sf"/>
</dbReference>
<dbReference type="GO" id="GO:0006635">
    <property type="term" value="P:fatty acid beta-oxidation"/>
    <property type="evidence" value="ECO:0007669"/>
    <property type="project" value="TreeGrafter"/>
</dbReference>
<evidence type="ECO:0000256" key="1">
    <source>
        <dbReference type="ARBA" id="ARBA00005254"/>
    </source>
</evidence>
<dbReference type="InterPro" id="IPR014748">
    <property type="entry name" value="Enoyl-CoA_hydra_C"/>
</dbReference>
<dbReference type="FunFam" id="3.90.226.10:FF:000009">
    <property type="entry name" value="Carnitinyl-CoA dehydratase"/>
    <property type="match status" value="1"/>
</dbReference>
<evidence type="ECO:0000313" key="3">
    <source>
        <dbReference type="EMBL" id="RPB15170.1"/>
    </source>
</evidence>
<proteinExistence type="inferred from homology"/>
<organism evidence="3 4">
    <name type="scientific">Morchella conica CCBAS932</name>
    <dbReference type="NCBI Taxonomy" id="1392247"/>
    <lineage>
        <taxon>Eukaryota</taxon>
        <taxon>Fungi</taxon>
        <taxon>Dikarya</taxon>
        <taxon>Ascomycota</taxon>
        <taxon>Pezizomycotina</taxon>
        <taxon>Pezizomycetes</taxon>
        <taxon>Pezizales</taxon>
        <taxon>Morchellaceae</taxon>
        <taxon>Morchella</taxon>
    </lineage>
</organism>